<dbReference type="EMBL" id="JAEPRB010000283">
    <property type="protein sequence ID" value="KAG2217650.1"/>
    <property type="molecule type" value="Genomic_DNA"/>
</dbReference>
<accession>A0A8H7RVX9</accession>
<comment type="cofactor">
    <cofactor evidence="1">
        <name>a divalent metal cation</name>
        <dbReference type="ChEBI" id="CHEBI:60240"/>
    </cofactor>
</comment>
<evidence type="ECO:0000313" key="5">
    <source>
        <dbReference type="Proteomes" id="UP000646827"/>
    </source>
</evidence>
<feature type="non-terminal residue" evidence="4">
    <location>
        <position position="204"/>
    </location>
</feature>
<gene>
    <name evidence="4" type="ORF">INT45_004226</name>
</gene>
<protein>
    <recommendedName>
        <fullName evidence="3">DDE Tnp4 domain-containing protein</fullName>
    </recommendedName>
</protein>
<proteinExistence type="predicted"/>
<evidence type="ECO:0000259" key="3">
    <source>
        <dbReference type="Pfam" id="PF13359"/>
    </source>
</evidence>
<name>A0A8H7RVX9_9FUNG</name>
<dbReference type="InterPro" id="IPR027806">
    <property type="entry name" value="HARBI1_dom"/>
</dbReference>
<reference evidence="4 5" key="1">
    <citation type="submission" date="2020-12" db="EMBL/GenBank/DDBJ databases">
        <title>Metabolic potential, ecology and presence of endohyphal bacteria is reflected in genomic diversity of Mucoromycotina.</title>
        <authorList>
            <person name="Muszewska A."/>
            <person name="Okrasinska A."/>
            <person name="Steczkiewicz K."/>
            <person name="Drgas O."/>
            <person name="Orlowska M."/>
            <person name="Perlinska-Lenart U."/>
            <person name="Aleksandrzak-Piekarczyk T."/>
            <person name="Szatraj K."/>
            <person name="Zielenkiewicz U."/>
            <person name="Pilsyk S."/>
            <person name="Malc E."/>
            <person name="Mieczkowski P."/>
            <person name="Kruszewska J.S."/>
            <person name="Biernat P."/>
            <person name="Pawlowska J."/>
        </authorList>
    </citation>
    <scope>NUCLEOTIDE SEQUENCE [LARGE SCALE GENOMIC DNA]</scope>
    <source>
        <strain evidence="4 5">CBS 142.35</strain>
    </source>
</reference>
<organism evidence="4 5">
    <name type="scientific">Circinella minor</name>
    <dbReference type="NCBI Taxonomy" id="1195481"/>
    <lineage>
        <taxon>Eukaryota</taxon>
        <taxon>Fungi</taxon>
        <taxon>Fungi incertae sedis</taxon>
        <taxon>Mucoromycota</taxon>
        <taxon>Mucoromycotina</taxon>
        <taxon>Mucoromycetes</taxon>
        <taxon>Mucorales</taxon>
        <taxon>Lichtheimiaceae</taxon>
        <taxon>Circinella</taxon>
    </lineage>
</organism>
<dbReference type="GO" id="GO:0046872">
    <property type="term" value="F:metal ion binding"/>
    <property type="evidence" value="ECO:0007669"/>
    <property type="project" value="UniProtKB-KW"/>
</dbReference>
<comment type="caution">
    <text evidence="4">The sequence shown here is derived from an EMBL/GenBank/DDBJ whole genome shotgun (WGS) entry which is preliminary data.</text>
</comment>
<dbReference type="Pfam" id="PF13359">
    <property type="entry name" value="DDE_Tnp_4"/>
    <property type="match status" value="1"/>
</dbReference>
<dbReference type="AlphaFoldDB" id="A0A8H7RVX9"/>
<dbReference type="OrthoDB" id="2393881at2759"/>
<keyword evidence="2" id="KW-0479">Metal-binding</keyword>
<evidence type="ECO:0000256" key="1">
    <source>
        <dbReference type="ARBA" id="ARBA00001968"/>
    </source>
</evidence>
<evidence type="ECO:0000256" key="2">
    <source>
        <dbReference type="ARBA" id="ARBA00022723"/>
    </source>
</evidence>
<feature type="domain" description="DDE Tnp4" evidence="3">
    <location>
        <begin position="58"/>
        <end position="182"/>
    </location>
</feature>
<evidence type="ECO:0000313" key="4">
    <source>
        <dbReference type="EMBL" id="KAG2217650.1"/>
    </source>
</evidence>
<dbReference type="Proteomes" id="UP000646827">
    <property type="component" value="Unassembled WGS sequence"/>
</dbReference>
<sequence length="204" mass="23737">RHIYKNLTLLPLTDDVELWPPVHIFKALLTHPSRSSSGFLFVNTRQPTQPLAVTTFFHKNGLRTQFAADINDIILFVSKSEFCADSSDGSMFLNMKLYNKMNQNDTLAVDGGYTLFIRQFTELASEKGYEFNNDNLVYPIRKNINENLTITEEHFNNTFGSFRTKIENQFSEIGNKFYRFNNNKSIVKIDIVNYYNLQFRVAVY</sequence>
<keyword evidence="5" id="KW-1185">Reference proteome</keyword>